<protein>
    <submittedName>
        <fullName evidence="1">SPP1 family predicted phage head-tail adaptor</fullName>
    </submittedName>
</protein>
<dbReference type="EMBL" id="QEOB01000002">
    <property type="protein sequence ID" value="PVX86476.1"/>
    <property type="molecule type" value="Genomic_DNA"/>
</dbReference>
<organism evidence="1 2">
    <name type="scientific">Paraburkholderia unamae</name>
    <dbReference type="NCBI Taxonomy" id="219649"/>
    <lineage>
        <taxon>Bacteria</taxon>
        <taxon>Pseudomonadati</taxon>
        <taxon>Pseudomonadota</taxon>
        <taxon>Betaproteobacteria</taxon>
        <taxon>Burkholderiales</taxon>
        <taxon>Burkholderiaceae</taxon>
        <taxon>Paraburkholderia</taxon>
    </lineage>
</organism>
<proteinExistence type="predicted"/>
<dbReference type="InterPro" id="IPR008767">
    <property type="entry name" value="Phage_SPP1_head-tail_adaptor"/>
</dbReference>
<accession>A0ABX5KVE7</accession>
<reference evidence="1 2" key="1">
    <citation type="submission" date="2018-05" db="EMBL/GenBank/DDBJ databases">
        <title>Genomic Encyclopedia of Type Strains, Phase IV (KMG-V): Genome sequencing to study the core and pangenomes of soil and plant-associated prokaryotes.</title>
        <authorList>
            <person name="Whitman W."/>
        </authorList>
    </citation>
    <scope>NUCLEOTIDE SEQUENCE [LARGE SCALE GENOMIC DNA]</scope>
    <source>
        <strain evidence="1 2">SCZa-39</strain>
    </source>
</reference>
<evidence type="ECO:0000313" key="1">
    <source>
        <dbReference type="EMBL" id="PVX86476.1"/>
    </source>
</evidence>
<dbReference type="Proteomes" id="UP000245712">
    <property type="component" value="Unassembled WGS sequence"/>
</dbReference>
<gene>
    <name evidence="1" type="ORF">C7402_102312</name>
</gene>
<evidence type="ECO:0000313" key="2">
    <source>
        <dbReference type="Proteomes" id="UP000245712"/>
    </source>
</evidence>
<name>A0ABX5KVE7_9BURK</name>
<keyword evidence="2" id="KW-1185">Reference proteome</keyword>
<dbReference type="NCBIfam" id="TIGR01563">
    <property type="entry name" value="gp16_SPP1"/>
    <property type="match status" value="1"/>
</dbReference>
<comment type="caution">
    <text evidence="1">The sequence shown here is derived from an EMBL/GenBank/DDBJ whole genome shotgun (WGS) entry which is preliminary data.</text>
</comment>
<dbReference type="Pfam" id="PF05521">
    <property type="entry name" value="Phage_HCP"/>
    <property type="match status" value="1"/>
</dbReference>
<dbReference type="RefSeq" id="WP_116609884.1">
    <property type="nucleotide sequence ID" value="NZ_QEOB01000002.1"/>
</dbReference>
<dbReference type="InterPro" id="IPR038666">
    <property type="entry name" value="SSP1_head-tail_sf"/>
</dbReference>
<sequence>MQAGKLNRRVTILRKSGARSPSGQPLPDSWTELGKAWASIAFASGLQTIKGDGEVSLARASIRLRYRADVLAGMRVQHGLITYQIHAVLPDERGREYVDLVCEVIA</sequence>
<dbReference type="Gene3D" id="2.40.10.270">
    <property type="entry name" value="Bacteriophage SPP1 head-tail adaptor protein"/>
    <property type="match status" value="1"/>
</dbReference>